<gene>
    <name evidence="1" type="primary">NCAS0A01060</name>
    <name evidence="1" type="ordered locus">NCAS_0A01060</name>
</gene>
<dbReference type="EMBL" id="HE576752">
    <property type="protein sequence ID" value="CCC66666.1"/>
    <property type="molecule type" value="Genomic_DNA"/>
</dbReference>
<dbReference type="FunCoup" id="G0V5D0">
    <property type="interactions" value="365"/>
</dbReference>
<dbReference type="HOGENOM" id="CLU_030667_2_0_1"/>
<name>G0V5D0_NAUCA</name>
<dbReference type="PANTHER" id="PTHR13271:SF147">
    <property type="entry name" value="PROTEIN-LYSINE N-METHYLTRANSFERASE EFM1-RELATED"/>
    <property type="match status" value="1"/>
</dbReference>
<dbReference type="STRING" id="1064592.G0V5D0"/>
<proteinExistence type="predicted"/>
<dbReference type="SUPFAM" id="SSF82199">
    <property type="entry name" value="SET domain"/>
    <property type="match status" value="1"/>
</dbReference>
<evidence type="ECO:0000313" key="2">
    <source>
        <dbReference type="Proteomes" id="UP000001640"/>
    </source>
</evidence>
<dbReference type="RefSeq" id="XP_003673057.1">
    <property type="nucleotide sequence ID" value="XM_003673009.1"/>
</dbReference>
<protein>
    <submittedName>
        <fullName evidence="1">Uncharacterized protein</fullName>
    </submittedName>
</protein>
<accession>G0V5D0</accession>
<dbReference type="GeneID" id="96900155"/>
<dbReference type="GO" id="GO:0005634">
    <property type="term" value="C:nucleus"/>
    <property type="evidence" value="ECO:0007669"/>
    <property type="project" value="TreeGrafter"/>
</dbReference>
<sequence length="591" mass="68452">MSKAEALSNLLEWGFQNGVILPENIEFLHDEIKGIHCICTGTVARPTMTLPSSLIISGQLAKNVFHNETEDNTWLKFLFAKLKYDTEATVDDENIDLKIKFKPYIDALPKRIDSVLVWNPEELETLLGGTNLGNSHREKLYSIFKEWYELLKKQPPSSPFFDLNKVETDLLIFENWNETSYDIIYEKLITDTINQTPTIWYSFSGFLWSHLIFISRAFPEYIVNKNCEESAVILLPIIDLMNHHYSSKVSWSSNEEGAFIYQNQMVLEKGDELLNNYGAKGNEELLASYGFVLEDNAFDLVMLRIKLPLPLIEEILINDDGYDIHLPTMEEYTTFAFDQEEKKQDKNATKKTPMDYQDGIIYIINRNNVDVCLRPLIQIFTYLSKTPMESLEDLRPTLEGLEKLRVAIQQKMAPLEREIATANLDPHRYNCATTYRNGQINVLSSASSELKRKEKELMSKNKRNLITVSKISKYDPTFIEVELPNMIPRRLQGTDIEFDSTFDIFVIWIILKIRNNSLPDKYNWVHAQYDTCSTSISLSELQVNDAHAFYNHYFNGIDTVPFEEVERSFKFVVNNSFNTVTSEETILVRQL</sequence>
<dbReference type="OMA" id="FLWSHLI"/>
<reference key="2">
    <citation type="submission" date="2011-08" db="EMBL/GenBank/DDBJ databases">
        <title>Genome sequence of Naumovozyma castellii.</title>
        <authorList>
            <person name="Gordon J.L."/>
            <person name="Armisen D."/>
            <person name="Proux-Wera E."/>
            <person name="OhEigeartaigh S.S."/>
            <person name="Byrne K.P."/>
            <person name="Wolfe K.H."/>
        </authorList>
    </citation>
    <scope>NUCLEOTIDE SEQUENCE</scope>
    <source>
        <strain>Type strain:CBS 4309</strain>
    </source>
</reference>
<organism evidence="1 2">
    <name type="scientific">Naumovozyma castellii</name>
    <name type="common">Yeast</name>
    <name type="synonym">Saccharomyces castellii</name>
    <dbReference type="NCBI Taxonomy" id="27288"/>
    <lineage>
        <taxon>Eukaryota</taxon>
        <taxon>Fungi</taxon>
        <taxon>Dikarya</taxon>
        <taxon>Ascomycota</taxon>
        <taxon>Saccharomycotina</taxon>
        <taxon>Saccharomycetes</taxon>
        <taxon>Saccharomycetales</taxon>
        <taxon>Saccharomycetaceae</taxon>
        <taxon>Naumovozyma</taxon>
    </lineage>
</organism>
<keyword evidence="2" id="KW-1185">Reference proteome</keyword>
<dbReference type="AlphaFoldDB" id="G0V5D0"/>
<dbReference type="InterPro" id="IPR046341">
    <property type="entry name" value="SET_dom_sf"/>
</dbReference>
<dbReference type="PANTHER" id="PTHR13271">
    <property type="entry name" value="UNCHARACTERIZED PUTATIVE METHYLTRANSFERASE"/>
    <property type="match status" value="1"/>
</dbReference>
<dbReference type="InParanoid" id="G0V5D0"/>
<dbReference type="InterPro" id="IPR050600">
    <property type="entry name" value="SETD3_SETD6_MTase"/>
</dbReference>
<dbReference type="KEGG" id="ncs:NCAS_0A01060"/>
<dbReference type="Gene3D" id="3.90.1410.10">
    <property type="entry name" value="set domain protein methyltransferase, domain 1"/>
    <property type="match status" value="1"/>
</dbReference>
<dbReference type="OrthoDB" id="42889at2759"/>
<dbReference type="GO" id="GO:0016279">
    <property type="term" value="F:protein-lysine N-methyltransferase activity"/>
    <property type="evidence" value="ECO:0007669"/>
    <property type="project" value="EnsemblFungi"/>
</dbReference>
<reference evidence="1 2" key="1">
    <citation type="journal article" date="2011" name="Proc. Natl. Acad. Sci. U.S.A.">
        <title>Evolutionary erosion of yeast sex chromosomes by mating-type switching accidents.</title>
        <authorList>
            <person name="Gordon J.L."/>
            <person name="Armisen D."/>
            <person name="Proux-Wera E."/>
            <person name="Oheigeartaigh S.S."/>
            <person name="Byrne K.P."/>
            <person name="Wolfe K.H."/>
        </authorList>
    </citation>
    <scope>NUCLEOTIDE SEQUENCE [LARGE SCALE GENOMIC DNA]</scope>
    <source>
        <strain evidence="2">ATCC 76901 / BCRC 22586 / CBS 4309 / NBRC 1992 / NRRL Y-12630</strain>
    </source>
</reference>
<dbReference type="Proteomes" id="UP000001640">
    <property type="component" value="Chromosome 1"/>
</dbReference>
<dbReference type="eggNOG" id="KOG1337">
    <property type="taxonomic scope" value="Eukaryota"/>
</dbReference>
<evidence type="ECO:0000313" key="1">
    <source>
        <dbReference type="EMBL" id="CCC66666.1"/>
    </source>
</evidence>